<dbReference type="OrthoDB" id="1926212at2759"/>
<feature type="compositionally biased region" description="Basic and acidic residues" evidence="2">
    <location>
        <begin position="59"/>
        <end position="76"/>
    </location>
</feature>
<feature type="region of interest" description="Disordered" evidence="2">
    <location>
        <begin position="1"/>
        <end position="92"/>
    </location>
</feature>
<feature type="compositionally biased region" description="Basic and acidic residues" evidence="2">
    <location>
        <begin position="198"/>
        <end position="220"/>
    </location>
</feature>
<dbReference type="InterPro" id="IPR011990">
    <property type="entry name" value="TPR-like_helical_dom_sf"/>
</dbReference>
<proteinExistence type="predicted"/>
<reference evidence="3" key="1">
    <citation type="submission" date="2021-10" db="EMBL/GenBank/DDBJ databases">
        <title>Tropical sea cucumber genome reveals ecological adaptation and Cuvierian tubules defense mechanism.</title>
        <authorList>
            <person name="Chen T."/>
        </authorList>
    </citation>
    <scope>NUCLEOTIDE SEQUENCE</scope>
    <source>
        <strain evidence="3">Nanhai2018</strain>
        <tissue evidence="3">Muscle</tissue>
    </source>
</reference>
<evidence type="ECO:0000313" key="4">
    <source>
        <dbReference type="Proteomes" id="UP001152320"/>
    </source>
</evidence>
<dbReference type="InterPro" id="IPR019734">
    <property type="entry name" value="TPR_rpt"/>
</dbReference>
<name>A0A9Q1C7G5_HOLLE</name>
<gene>
    <name evidence="3" type="ORF">HOLleu_16899</name>
</gene>
<evidence type="ECO:0000313" key="3">
    <source>
        <dbReference type="EMBL" id="KAJ8039246.1"/>
    </source>
</evidence>
<feature type="compositionally biased region" description="Basic and acidic residues" evidence="2">
    <location>
        <begin position="947"/>
        <end position="958"/>
    </location>
</feature>
<dbReference type="SUPFAM" id="SSF48452">
    <property type="entry name" value="TPR-like"/>
    <property type="match status" value="1"/>
</dbReference>
<keyword evidence="4" id="KW-1185">Reference proteome</keyword>
<dbReference type="PANTHER" id="PTHR45153:SF1">
    <property type="entry name" value="TETRATRICOPEPTIDE REPEAT PROTEIN 16"/>
    <property type="match status" value="1"/>
</dbReference>
<feature type="repeat" description="TPR" evidence="1">
    <location>
        <begin position="500"/>
        <end position="533"/>
    </location>
</feature>
<keyword evidence="1" id="KW-0802">TPR repeat</keyword>
<evidence type="ECO:0000256" key="2">
    <source>
        <dbReference type="SAM" id="MobiDB-lite"/>
    </source>
</evidence>
<dbReference type="PROSITE" id="PS50005">
    <property type="entry name" value="TPR"/>
    <property type="match status" value="4"/>
</dbReference>
<feature type="region of interest" description="Disordered" evidence="2">
    <location>
        <begin position="104"/>
        <end position="378"/>
    </location>
</feature>
<feature type="repeat" description="TPR" evidence="1">
    <location>
        <begin position="459"/>
        <end position="492"/>
    </location>
</feature>
<dbReference type="PANTHER" id="PTHR45153">
    <property type="entry name" value="TETRATRICOPEPTIDE REPEAT PROTEIN 16"/>
    <property type="match status" value="1"/>
</dbReference>
<feature type="compositionally biased region" description="Basic and acidic residues" evidence="2">
    <location>
        <begin position="344"/>
        <end position="356"/>
    </location>
</feature>
<dbReference type="Pfam" id="PF13181">
    <property type="entry name" value="TPR_8"/>
    <property type="match status" value="1"/>
</dbReference>
<feature type="compositionally biased region" description="Basic and acidic residues" evidence="2">
    <location>
        <begin position="227"/>
        <end position="241"/>
    </location>
</feature>
<dbReference type="AlphaFoldDB" id="A0A9Q1C7G5"/>
<feature type="compositionally biased region" description="Basic and acidic residues" evidence="2">
    <location>
        <begin position="127"/>
        <end position="152"/>
    </location>
</feature>
<organism evidence="3 4">
    <name type="scientific">Holothuria leucospilota</name>
    <name type="common">Black long sea cucumber</name>
    <name type="synonym">Mertensiothuria leucospilota</name>
    <dbReference type="NCBI Taxonomy" id="206669"/>
    <lineage>
        <taxon>Eukaryota</taxon>
        <taxon>Metazoa</taxon>
        <taxon>Echinodermata</taxon>
        <taxon>Eleutherozoa</taxon>
        <taxon>Echinozoa</taxon>
        <taxon>Holothuroidea</taxon>
        <taxon>Aspidochirotacea</taxon>
        <taxon>Aspidochirotida</taxon>
        <taxon>Holothuriidae</taxon>
        <taxon>Holothuria</taxon>
    </lineage>
</organism>
<dbReference type="SMART" id="SM00028">
    <property type="entry name" value="TPR"/>
    <property type="match status" value="8"/>
</dbReference>
<protein>
    <submittedName>
        <fullName evidence="3">Tetratricopeptide repeat protein 16</fullName>
    </submittedName>
</protein>
<feature type="compositionally biased region" description="Polar residues" evidence="2">
    <location>
        <begin position="357"/>
        <end position="369"/>
    </location>
</feature>
<feature type="repeat" description="TPR" evidence="1">
    <location>
        <begin position="730"/>
        <end position="763"/>
    </location>
</feature>
<accession>A0A9Q1C7G5</accession>
<evidence type="ECO:0000256" key="1">
    <source>
        <dbReference type="PROSITE-ProRule" id="PRU00339"/>
    </source>
</evidence>
<feature type="repeat" description="TPR" evidence="1">
    <location>
        <begin position="425"/>
        <end position="458"/>
    </location>
</feature>
<dbReference type="EMBL" id="JAIZAY010000007">
    <property type="protein sequence ID" value="KAJ8039246.1"/>
    <property type="molecule type" value="Genomic_DNA"/>
</dbReference>
<comment type="caution">
    <text evidence="3">The sequence shown here is derived from an EMBL/GenBank/DDBJ whole genome shotgun (WGS) entry which is preliminary data.</text>
</comment>
<feature type="region of interest" description="Disordered" evidence="2">
    <location>
        <begin position="942"/>
        <end position="967"/>
    </location>
</feature>
<dbReference type="Gene3D" id="1.25.40.10">
    <property type="entry name" value="Tetratricopeptide repeat domain"/>
    <property type="match status" value="5"/>
</dbReference>
<dbReference type="Proteomes" id="UP001152320">
    <property type="component" value="Chromosome 7"/>
</dbReference>
<feature type="compositionally biased region" description="Basic and acidic residues" evidence="2">
    <location>
        <begin position="35"/>
        <end position="48"/>
    </location>
</feature>
<dbReference type="SUPFAM" id="SSF81901">
    <property type="entry name" value="HCP-like"/>
    <property type="match status" value="1"/>
</dbReference>
<sequence length="999" mass="112020">MESEEDIRADDSKEGEGMDLQIAKEAAQQVSTTEGSHEEAGEIADKGNDFTQEQNIPEALEKQEETQKITVDERSSVAEPLVENAYDTQNRTTRDFEVVKEMELVKKVDPSGLGEVDDNIKINGKMGESDKDTKDSEKKQDCVGGDNLKEEQQNENESSKNLGENDESKHLNGTGEESEKQTKENNLQDLPSDADQDAGLKEETTPSADSDPHDREDASRTDSTQDLDQRSVKFASTEEHASANLESQGMELQEVTVGAGDLPLHPVDDSLRPPTGQTIMDRPISTTSFVYSSKDFPTPDYEQFIRPTPSVAESDGLRSDSKASRTMKSATSRGDGAKSVTFADDVKSPDGEKTLDEQQSTDDTGTQQEELFPTAVSEEKIEEATKKLKSVSSDSMGSEDSLLKEVFGLQRVKILSGTDLLNKRANEHYERGCELTNSKNYFAAIIAFDKAINLSPSEVRFYLMRGEAYLQVTDFQSAIQNFKKACVLRPTSDIYYSKLAFVYYLQGQSLFDQCLFTEALESFSRAAEMRPEIIGYHTRSIACLAALERHGECLALVNKRLELEHSNPDLYIMRARLHLLFRNTSLSYYDLKDALALDPDQQEAQRLLKGLEKKAKENRDFAVRLQLQGKFKEAMQKITLAIEMNPSVAEFHLLRGAVHRRLHDFNAAIDDFLLALDKTDHDESDNVYMDAQRQLLLTYNDFAVDCFLGNHFDEAILLLNKAIKGEKREKGLYVNRGDCFFRLSELHFALADYHQALELDPQDALVRGRIAAIHSEFGSIDYEEHSYQDAEARFTVAIQHNPQHSQYYLSRAKVRFMLELMFQNHSGARQDILISLHLNPSNDAIHSLLARLFPGKTVADVLRSKAAKEAKHVLEHAVVTASPVKLPSISRSPGAGLLQSLDAFTASSKVADDQGTSPFVLFMNEDDFNKVLARRKKKIGQEVKSSLQDRKSLKRDGPRLFPQGPPRDYVFKGGHWKNMDTQPPPGWRQFGLGITMKDA</sequence>